<keyword evidence="2" id="KW-0812">Transmembrane</keyword>
<evidence type="ECO:0008006" key="5">
    <source>
        <dbReference type="Google" id="ProtNLM"/>
    </source>
</evidence>
<comment type="caution">
    <text evidence="3">The sequence shown here is derived from an EMBL/GenBank/DDBJ whole genome shotgun (WGS) entry which is preliminary data.</text>
</comment>
<sequence length="1107" mass="127769">MSAGYLQLLSKIDDFVRRYYLNKMVRGLIWWTAIFVISFLIFTVSEYYGYFAIVTRSIIFYGFIVTQLVLLWMLIARHLAAYFRLGKHINHQQASVIIGQHFPQIKDRLLNTLELHQLAEENPEQRDLIEASIEQRINNFKPIPFIKAVNLGQNKKYLVYALVPIFVVLVMAFATPSILKQGSQRIINHQVFYKKKAPFQFNILNKNLSVRQGDDLSLEVMMSGEQIPAEVYLIDGAHIFKLDKKDIIHFSYDFKNLQNTKNYRLQAGEFSSDEFTVAVQAKPKLLSYSVNLQYPAYLRKAKEMLKNPGDLTVPEGTIARFFVETEHVKKFLLSLNGIAQNAEPQKKNAFIVEHRLMKTGTYALAFSNADSPVYDSVSYALNIIKDQYPKIEVEEKPDSANVNVLYFIGKISDDYGFSQLKFHYQISKTSDAKRKGKAFETAIKFDKHLLQSTFLHAWPLKQVGILPGEEISYYFDVADNDGVQGAKHTRSATRVYRLPSKTEQLNSLEKSTESIQNKMEQAIRKAEKIQTETKKLSQDLLQQKNLDYEQKKRIDQLIAQKKELEKLVEDIQKEGKQNLEQSKELREQNEALLEKQKQIQDLFENVLDDKTKELLQNLQKLVEKNQKEMSQSELQKMQMDNKSLQKELDRILELYKKLALEQKLTNTIDKLQDLAKKQEQLSGNKSKPAEELKKEQQQLQKDFNDIKKDLKDVKKENELLENPQELGLEQKDLDAIDKDLDDAQQNLDKNQKQGASKSQRNASEKMQQLAQKLQSNMQGGMEQENMVSERQLRMILKNLLKTSFDQEKLMLDFSKANPGDPGFLKLGQKQLEIKENLKIVEDSLYSLSKVVPQIQATVNKEIQQINQQINTAIEQITEQQIAEANRSQQYALTGINNLALMLSEALQQLQNAMKNAKSGGKGGKPQPSLGQLSEMQKQLNQNMQKAKDAMQQQGIKPGQKGSKELSESLAKMAQQQQMIRQALQEINNNLNKDGKGSLGNLEKIMKQMEQTETDLVNRRITQEAITRQQEIQTRLLEAEKAEREREQDEKRESKAGKEFSPNYNLILEDYRKMKAKELQQIKTLPPTLNYFYRNKITEYFKTLNLGE</sequence>
<feature type="transmembrane region" description="Helical" evidence="2">
    <location>
        <begin position="27"/>
        <end position="44"/>
    </location>
</feature>
<protein>
    <recommendedName>
        <fullName evidence="5">ATPase</fullName>
    </recommendedName>
</protein>
<keyword evidence="2" id="KW-1133">Transmembrane helix</keyword>
<keyword evidence="4" id="KW-1185">Reference proteome</keyword>
<accession>A0A419S7Q2</accession>
<dbReference type="EMBL" id="MBTA01000012">
    <property type="protein sequence ID" value="RKD17196.1"/>
    <property type="molecule type" value="Genomic_DNA"/>
</dbReference>
<evidence type="ECO:0000256" key="1">
    <source>
        <dbReference type="SAM" id="MobiDB-lite"/>
    </source>
</evidence>
<organism evidence="3 4">
    <name type="scientific">Pelobium manganitolerans</name>
    <dbReference type="NCBI Taxonomy" id="1842495"/>
    <lineage>
        <taxon>Bacteria</taxon>
        <taxon>Pseudomonadati</taxon>
        <taxon>Bacteroidota</taxon>
        <taxon>Sphingobacteriia</taxon>
        <taxon>Sphingobacteriales</taxon>
        <taxon>Sphingobacteriaceae</taxon>
        <taxon>Pelobium</taxon>
    </lineage>
</organism>
<feature type="compositionally biased region" description="Polar residues" evidence="1">
    <location>
        <begin position="938"/>
        <end position="954"/>
    </location>
</feature>
<feature type="region of interest" description="Disordered" evidence="1">
    <location>
        <begin position="938"/>
        <end position="966"/>
    </location>
</feature>
<feature type="region of interest" description="Disordered" evidence="1">
    <location>
        <begin position="748"/>
        <end position="767"/>
    </location>
</feature>
<reference evidence="3 4" key="1">
    <citation type="submission" date="2016-07" db="EMBL/GenBank/DDBJ databases">
        <title>Genome of Pelobium manganitolerans.</title>
        <authorList>
            <person name="Wu S."/>
            <person name="Wang G."/>
        </authorList>
    </citation>
    <scope>NUCLEOTIDE SEQUENCE [LARGE SCALE GENOMIC DNA]</scope>
    <source>
        <strain evidence="3 4">YS-25</strain>
    </source>
</reference>
<dbReference type="Proteomes" id="UP000283433">
    <property type="component" value="Unassembled WGS sequence"/>
</dbReference>
<dbReference type="RefSeq" id="WP_120181389.1">
    <property type="nucleotide sequence ID" value="NZ_MBTA01000012.1"/>
</dbReference>
<name>A0A419S7Q2_9SPHI</name>
<dbReference type="OrthoDB" id="9812498at2"/>
<evidence type="ECO:0000313" key="3">
    <source>
        <dbReference type="EMBL" id="RKD17196.1"/>
    </source>
</evidence>
<feature type="transmembrane region" description="Helical" evidence="2">
    <location>
        <begin position="50"/>
        <end position="75"/>
    </location>
</feature>
<feature type="transmembrane region" description="Helical" evidence="2">
    <location>
        <begin position="157"/>
        <end position="179"/>
    </location>
</feature>
<feature type="region of interest" description="Disordered" evidence="1">
    <location>
        <begin position="1038"/>
        <end position="1057"/>
    </location>
</feature>
<keyword evidence="2" id="KW-0472">Membrane</keyword>
<dbReference type="AlphaFoldDB" id="A0A419S7Q2"/>
<gene>
    <name evidence="3" type="ORF">BCY91_03390</name>
</gene>
<evidence type="ECO:0000313" key="4">
    <source>
        <dbReference type="Proteomes" id="UP000283433"/>
    </source>
</evidence>
<proteinExistence type="predicted"/>
<evidence type="ECO:0000256" key="2">
    <source>
        <dbReference type="SAM" id="Phobius"/>
    </source>
</evidence>